<dbReference type="OrthoDB" id="7584037at2"/>
<proteinExistence type="predicted"/>
<name>A0A5C6ULG1_9SPHN</name>
<sequence length="228" mass="25385">MSHALLATIAIIAAAGGMTAQSQPSRHQPEAQAAEYSAKQCEQAKNWLVETEGRGGDTADNQKQYGIWSSPACVAHRRPRQLDVTPQMRKTIAMLKENGIDIEARMPAKVAECRAKAPGALLALPASERATMTVDEVAATCVLNARTDLYAEALNELNADRQSQYARKEAEYERLKQERDDKLAENARIEKEQAEKLAAYKADYERKMEEWRTAVALCKKGKREYCAK</sequence>
<comment type="caution">
    <text evidence="3">The sequence shown here is derived from an EMBL/GenBank/DDBJ whole genome shotgun (WGS) entry which is preliminary data.</text>
</comment>
<organism evidence="3 4">
    <name type="scientific">Flavisphingopyxis soli</name>
    <dbReference type="NCBI Taxonomy" id="2601267"/>
    <lineage>
        <taxon>Bacteria</taxon>
        <taxon>Pseudomonadati</taxon>
        <taxon>Pseudomonadota</taxon>
        <taxon>Alphaproteobacteria</taxon>
        <taxon>Sphingomonadales</taxon>
        <taxon>Sphingopyxidaceae</taxon>
        <taxon>Flavisphingopyxis</taxon>
    </lineage>
</organism>
<dbReference type="AlphaFoldDB" id="A0A5C6ULG1"/>
<gene>
    <name evidence="3" type="ORF">FSZ31_05080</name>
</gene>
<dbReference type="Proteomes" id="UP000321129">
    <property type="component" value="Unassembled WGS sequence"/>
</dbReference>
<keyword evidence="2" id="KW-0732">Signal</keyword>
<evidence type="ECO:0000256" key="1">
    <source>
        <dbReference type="SAM" id="Coils"/>
    </source>
</evidence>
<dbReference type="RefSeq" id="WP_147121928.1">
    <property type="nucleotide sequence ID" value="NZ_VOPY01000001.1"/>
</dbReference>
<reference evidence="3 4" key="1">
    <citation type="submission" date="2019-08" db="EMBL/GenBank/DDBJ databases">
        <title>Sphingorhabdus soil sp. nov., isolated from arctic soil.</title>
        <authorList>
            <person name="Liu Y."/>
        </authorList>
    </citation>
    <scope>NUCLEOTIDE SEQUENCE [LARGE SCALE GENOMIC DNA]</scope>
    <source>
        <strain evidence="3 4">D-2Q-5-6</strain>
    </source>
</reference>
<keyword evidence="4" id="KW-1185">Reference proteome</keyword>
<keyword evidence="1" id="KW-0175">Coiled coil</keyword>
<evidence type="ECO:0000313" key="3">
    <source>
        <dbReference type="EMBL" id="TXC74092.1"/>
    </source>
</evidence>
<accession>A0A5C6ULG1</accession>
<evidence type="ECO:0000313" key="4">
    <source>
        <dbReference type="Proteomes" id="UP000321129"/>
    </source>
</evidence>
<evidence type="ECO:0000256" key="2">
    <source>
        <dbReference type="SAM" id="SignalP"/>
    </source>
</evidence>
<protein>
    <recommendedName>
        <fullName evidence="5">DUF1311 domain-containing protein</fullName>
    </recommendedName>
</protein>
<feature type="chain" id="PRO_5022748198" description="DUF1311 domain-containing protein" evidence="2">
    <location>
        <begin position="21"/>
        <end position="228"/>
    </location>
</feature>
<dbReference type="EMBL" id="VOPY01000001">
    <property type="protein sequence ID" value="TXC74092.1"/>
    <property type="molecule type" value="Genomic_DNA"/>
</dbReference>
<evidence type="ECO:0008006" key="5">
    <source>
        <dbReference type="Google" id="ProtNLM"/>
    </source>
</evidence>
<feature type="coiled-coil region" evidence="1">
    <location>
        <begin position="151"/>
        <end position="210"/>
    </location>
</feature>
<feature type="signal peptide" evidence="2">
    <location>
        <begin position="1"/>
        <end position="20"/>
    </location>
</feature>